<sequence>MRALLVKLAAIGLFSVLSVPAVSQAATTVVDGSCSSVTASSGCLFKGNINTAANGNNSYLNAQSAYNLYNNTHPSANPDITLTPIVSSDDPNFDSFGSTTGAGATSGTWMLDNFIASYFAVKAGNNFVLYALSAPASSGTWDTFDLPGILNGPNAGQSQNLSHLTFFGSPVSGVPEPSTWAMMILGMGAVGWSLRQKRVSMGKHQTNFA</sequence>
<evidence type="ECO:0000259" key="2">
    <source>
        <dbReference type="Pfam" id="PF07589"/>
    </source>
</evidence>
<feature type="domain" description="Ice-binding protein C-terminal" evidence="2">
    <location>
        <begin position="174"/>
        <end position="198"/>
    </location>
</feature>
<comment type="caution">
    <text evidence="3">The sequence shown here is derived from an EMBL/GenBank/DDBJ whole genome shotgun (WGS) entry which is preliminary data.</text>
</comment>
<dbReference type="RefSeq" id="WP_184248914.1">
    <property type="nucleotide sequence ID" value="NZ_JACHLR010000020.1"/>
</dbReference>
<dbReference type="NCBIfam" id="TIGR02595">
    <property type="entry name" value="PEP_CTERM"/>
    <property type="match status" value="1"/>
</dbReference>
<protein>
    <recommendedName>
        <fullName evidence="2">Ice-binding protein C-terminal domain-containing protein</fullName>
    </recommendedName>
</protein>
<keyword evidence="1" id="KW-0732">Signal</keyword>
<evidence type="ECO:0000256" key="1">
    <source>
        <dbReference type="SAM" id="SignalP"/>
    </source>
</evidence>
<dbReference type="AlphaFoldDB" id="A0A7W7KDB9"/>
<dbReference type="Pfam" id="PF07589">
    <property type="entry name" value="PEP-CTERM"/>
    <property type="match status" value="1"/>
</dbReference>
<dbReference type="InterPro" id="IPR013424">
    <property type="entry name" value="Ice-binding_C"/>
</dbReference>
<feature type="signal peptide" evidence="1">
    <location>
        <begin position="1"/>
        <end position="25"/>
    </location>
</feature>
<proteinExistence type="predicted"/>
<dbReference type="NCBIfam" id="NF035944">
    <property type="entry name" value="PEPxxWA-CTERM"/>
    <property type="match status" value="1"/>
</dbReference>
<dbReference type="Proteomes" id="UP000555448">
    <property type="component" value="Unassembled WGS sequence"/>
</dbReference>
<keyword evidence="4" id="KW-1185">Reference proteome</keyword>
<organism evidence="3 4">
    <name type="scientific">Novosphingobium chloroacetimidivorans</name>
    <dbReference type="NCBI Taxonomy" id="1428314"/>
    <lineage>
        <taxon>Bacteria</taxon>
        <taxon>Pseudomonadati</taxon>
        <taxon>Pseudomonadota</taxon>
        <taxon>Alphaproteobacteria</taxon>
        <taxon>Sphingomonadales</taxon>
        <taxon>Sphingomonadaceae</taxon>
        <taxon>Novosphingobium</taxon>
    </lineage>
</organism>
<reference evidence="3 4" key="1">
    <citation type="submission" date="2020-08" db="EMBL/GenBank/DDBJ databases">
        <title>Functional genomics of gut bacteria from endangered species of beetles.</title>
        <authorList>
            <person name="Carlos-Shanley C."/>
        </authorList>
    </citation>
    <scope>NUCLEOTIDE SEQUENCE [LARGE SCALE GENOMIC DNA]</scope>
    <source>
        <strain evidence="3 4">S00245</strain>
    </source>
</reference>
<accession>A0A7W7KDB9</accession>
<feature type="chain" id="PRO_5031545877" description="Ice-binding protein C-terminal domain-containing protein" evidence="1">
    <location>
        <begin position="26"/>
        <end position="209"/>
    </location>
</feature>
<gene>
    <name evidence="3" type="ORF">HNO88_003669</name>
</gene>
<dbReference type="EMBL" id="JACHLR010000020">
    <property type="protein sequence ID" value="MBB4860326.1"/>
    <property type="molecule type" value="Genomic_DNA"/>
</dbReference>
<evidence type="ECO:0000313" key="4">
    <source>
        <dbReference type="Proteomes" id="UP000555448"/>
    </source>
</evidence>
<evidence type="ECO:0000313" key="3">
    <source>
        <dbReference type="EMBL" id="MBB4860326.1"/>
    </source>
</evidence>
<name>A0A7W7KDB9_9SPHN</name>